<evidence type="ECO:0000256" key="7">
    <source>
        <dbReference type="HAMAP-Rule" id="MF_02065"/>
    </source>
</evidence>
<dbReference type="GO" id="GO:0005886">
    <property type="term" value="C:plasma membrane"/>
    <property type="evidence" value="ECO:0007669"/>
    <property type="project" value="UniProtKB-UniRule"/>
</dbReference>
<keyword evidence="5 7" id="KW-0456">Lyase</keyword>
<accession>A0A0G1PJY0</accession>
<organism evidence="8 9">
    <name type="scientific">Candidatus Uhrbacteria bacterium GW2011_GWF2_46_218</name>
    <dbReference type="NCBI Taxonomy" id="1619001"/>
    <lineage>
        <taxon>Bacteria</taxon>
        <taxon>Candidatus Uhriibacteriota</taxon>
    </lineage>
</organism>
<evidence type="ECO:0000256" key="2">
    <source>
        <dbReference type="ARBA" id="ARBA00022692"/>
    </source>
</evidence>
<evidence type="ECO:0000313" key="8">
    <source>
        <dbReference type="EMBL" id="KKU33017.1"/>
    </source>
</evidence>
<dbReference type="GO" id="GO:0071555">
    <property type="term" value="P:cell wall organization"/>
    <property type="evidence" value="ECO:0007669"/>
    <property type="project" value="UniProtKB-KW"/>
</dbReference>
<gene>
    <name evidence="7" type="primary">mltG</name>
    <name evidence="8" type="ORF">UX45_C0012G0058</name>
</gene>
<evidence type="ECO:0000256" key="3">
    <source>
        <dbReference type="ARBA" id="ARBA00022989"/>
    </source>
</evidence>
<keyword evidence="1 7" id="KW-1003">Cell membrane</keyword>
<comment type="catalytic activity">
    <reaction evidence="7">
        <text>a peptidoglycan chain = a peptidoglycan chain with N-acetyl-1,6-anhydromuramyl-[peptide] at the reducing end + a peptidoglycan chain with N-acetylglucosamine at the non-reducing end.</text>
        <dbReference type="EC" id="4.2.2.29"/>
    </reaction>
</comment>
<dbReference type="Pfam" id="PF02618">
    <property type="entry name" value="YceG"/>
    <property type="match status" value="1"/>
</dbReference>
<keyword evidence="4 7" id="KW-0472">Membrane</keyword>
<name>A0A0G1PJY0_9BACT</name>
<protein>
    <recommendedName>
        <fullName evidence="7">Endolytic murein transglycosylase</fullName>
        <ecNumber evidence="7">4.2.2.29</ecNumber>
    </recommendedName>
    <alternativeName>
        <fullName evidence="7">Peptidoglycan lytic transglycosylase</fullName>
    </alternativeName>
    <alternativeName>
        <fullName evidence="7">Peptidoglycan polymerization terminase</fullName>
    </alternativeName>
</protein>
<dbReference type="GO" id="GO:0009252">
    <property type="term" value="P:peptidoglycan biosynthetic process"/>
    <property type="evidence" value="ECO:0007669"/>
    <property type="project" value="UniProtKB-UniRule"/>
</dbReference>
<evidence type="ECO:0000256" key="1">
    <source>
        <dbReference type="ARBA" id="ARBA00022475"/>
    </source>
</evidence>
<evidence type="ECO:0000256" key="5">
    <source>
        <dbReference type="ARBA" id="ARBA00023239"/>
    </source>
</evidence>
<evidence type="ECO:0000313" key="9">
    <source>
        <dbReference type="Proteomes" id="UP000034705"/>
    </source>
</evidence>
<dbReference type="InterPro" id="IPR003770">
    <property type="entry name" value="MLTG-like"/>
</dbReference>
<keyword evidence="6 7" id="KW-0961">Cell wall biogenesis/degradation</keyword>
<dbReference type="AlphaFoldDB" id="A0A0G1PJY0"/>
<feature type="site" description="Important for catalytic activity" evidence="7">
    <location>
        <position position="229"/>
    </location>
</feature>
<comment type="function">
    <text evidence="7">Functions as a peptidoglycan terminase that cleaves nascent peptidoglycan strands endolytically to terminate their elongation.</text>
</comment>
<proteinExistence type="inferred from homology"/>
<comment type="caution">
    <text evidence="8">The sequence shown here is derived from an EMBL/GenBank/DDBJ whole genome shotgun (WGS) entry which is preliminary data.</text>
</comment>
<keyword evidence="2 7" id="KW-0812">Transmembrane</keyword>
<dbReference type="GO" id="GO:0008932">
    <property type="term" value="F:lytic endotransglycosylase activity"/>
    <property type="evidence" value="ECO:0007669"/>
    <property type="project" value="UniProtKB-UniRule"/>
</dbReference>
<dbReference type="EC" id="4.2.2.29" evidence="7"/>
<dbReference type="HAMAP" id="MF_02065">
    <property type="entry name" value="MltG"/>
    <property type="match status" value="1"/>
</dbReference>
<dbReference type="PATRIC" id="fig|1619001.3.peg.619"/>
<dbReference type="NCBIfam" id="TIGR00247">
    <property type="entry name" value="endolytic transglycosylase MltG"/>
    <property type="match status" value="1"/>
</dbReference>
<sequence>MIRGCLVIFATLLLAGTVLSGAFVWDAFLASPSGDISATTFVVNSGESVKVISERLKQEGLLVSPRFFEWYVWLTGTQTDFQSGMFSLEPGLSYRTLVAVLTNAQAQEVRVTFPEGYTLKNMEEVIMVAFPNFSSSLWEVATGVESSLFASGTHILGGIPKGQGLEGYLFPDTYRFRTDVTADVIAETMVLTLKRRLSETGVVIPDDLVMENGLTFHELLTVASIVEKEAATEEDMKIVAGIFLKRLEIGMALQACSTVNFITGKNDPGVSAEDQAINSPYNTYQVVGLPPGPIGNPGMNALNAVLEPTPTAYFYFLTTPEGDMKYAQTYEEHIAHKYRYLK</sequence>
<dbReference type="PANTHER" id="PTHR30518:SF2">
    <property type="entry name" value="ENDOLYTIC MUREIN TRANSGLYCOSYLASE"/>
    <property type="match status" value="1"/>
</dbReference>
<evidence type="ECO:0000256" key="4">
    <source>
        <dbReference type="ARBA" id="ARBA00023136"/>
    </source>
</evidence>
<dbReference type="Proteomes" id="UP000034705">
    <property type="component" value="Unassembled WGS sequence"/>
</dbReference>
<reference evidence="8 9" key="1">
    <citation type="journal article" date="2015" name="Nature">
        <title>rRNA introns, odd ribosomes, and small enigmatic genomes across a large radiation of phyla.</title>
        <authorList>
            <person name="Brown C.T."/>
            <person name="Hug L.A."/>
            <person name="Thomas B.C."/>
            <person name="Sharon I."/>
            <person name="Castelle C.J."/>
            <person name="Singh A."/>
            <person name="Wilkins M.J."/>
            <person name="Williams K.H."/>
            <person name="Banfield J.F."/>
        </authorList>
    </citation>
    <scope>NUCLEOTIDE SEQUENCE [LARGE SCALE GENOMIC DNA]</scope>
</reference>
<dbReference type="EMBL" id="LCMG01000012">
    <property type="protein sequence ID" value="KKU33017.1"/>
    <property type="molecule type" value="Genomic_DNA"/>
</dbReference>
<comment type="similarity">
    <text evidence="7">Belongs to the transglycosylase MltG family.</text>
</comment>
<dbReference type="PANTHER" id="PTHR30518">
    <property type="entry name" value="ENDOLYTIC MUREIN TRANSGLYCOSYLASE"/>
    <property type="match status" value="1"/>
</dbReference>
<dbReference type="Gene3D" id="3.30.1490.480">
    <property type="entry name" value="Endolytic murein transglycosylase"/>
    <property type="match status" value="1"/>
</dbReference>
<keyword evidence="3 7" id="KW-1133">Transmembrane helix</keyword>
<evidence type="ECO:0000256" key="6">
    <source>
        <dbReference type="ARBA" id="ARBA00023316"/>
    </source>
</evidence>